<proteinExistence type="predicted"/>
<dbReference type="InterPro" id="IPR036872">
    <property type="entry name" value="CH_dom_sf"/>
</dbReference>
<dbReference type="PANTHER" id="PTHR18947">
    <property type="entry name" value="HOOK PROTEINS"/>
    <property type="match status" value="1"/>
</dbReference>
<dbReference type="Gene3D" id="1.10.418.10">
    <property type="entry name" value="Calponin-like domain"/>
    <property type="match status" value="1"/>
</dbReference>
<evidence type="ECO:0000313" key="3">
    <source>
        <dbReference type="Proteomes" id="UP001620626"/>
    </source>
</evidence>
<dbReference type="EMBL" id="JBICBT010001118">
    <property type="protein sequence ID" value="KAL3082153.1"/>
    <property type="molecule type" value="Genomic_DNA"/>
</dbReference>
<dbReference type="AlphaFoldDB" id="A0ABD2IRJ6"/>
<keyword evidence="3" id="KW-1185">Reference proteome</keyword>
<organism evidence="2 3">
    <name type="scientific">Heterodera trifolii</name>
    <dbReference type="NCBI Taxonomy" id="157864"/>
    <lineage>
        <taxon>Eukaryota</taxon>
        <taxon>Metazoa</taxon>
        <taxon>Ecdysozoa</taxon>
        <taxon>Nematoda</taxon>
        <taxon>Chromadorea</taxon>
        <taxon>Rhabditida</taxon>
        <taxon>Tylenchina</taxon>
        <taxon>Tylenchomorpha</taxon>
        <taxon>Tylenchoidea</taxon>
        <taxon>Heteroderidae</taxon>
        <taxon>Heteroderinae</taxon>
        <taxon>Heterodera</taxon>
    </lineage>
</organism>
<gene>
    <name evidence="2" type="ORF">niasHT_035506</name>
</gene>
<dbReference type="PANTHER" id="PTHR18947:SF28">
    <property type="entry name" value="GIRDIN, ISOFORM A"/>
    <property type="match status" value="1"/>
</dbReference>
<protein>
    <submittedName>
        <fullName evidence="2">Uncharacterized protein</fullName>
    </submittedName>
</protein>
<evidence type="ECO:0000256" key="1">
    <source>
        <dbReference type="SAM" id="MobiDB-lite"/>
    </source>
</evidence>
<sequence>MHKLLGLLLGAAVQSPQREHFIERIKRMRPEVQAELAEEIQRVTSGAGGPNSPVLNLDMLLAELEDNGGQSDGAVPATQQQQQQQHQHQQQQSQHIVAMLERALRERDEFANGMMEMAQEMDNDENGGGGSSTALTTCSSSCNGDIGPAAGIKCVKQHNAIASTFDQL</sequence>
<feature type="region of interest" description="Disordered" evidence="1">
    <location>
        <begin position="66"/>
        <end position="95"/>
    </location>
</feature>
<evidence type="ECO:0000313" key="2">
    <source>
        <dbReference type="EMBL" id="KAL3082153.1"/>
    </source>
</evidence>
<comment type="caution">
    <text evidence="2">The sequence shown here is derived from an EMBL/GenBank/DDBJ whole genome shotgun (WGS) entry which is preliminary data.</text>
</comment>
<feature type="compositionally biased region" description="Low complexity" evidence="1">
    <location>
        <begin position="79"/>
        <end position="95"/>
    </location>
</feature>
<name>A0ABD2IRJ6_9BILA</name>
<accession>A0ABD2IRJ6</accession>
<dbReference type="Proteomes" id="UP001620626">
    <property type="component" value="Unassembled WGS sequence"/>
</dbReference>
<dbReference type="SUPFAM" id="SSF116907">
    <property type="entry name" value="Hook domain"/>
    <property type="match status" value="1"/>
</dbReference>
<reference evidence="2 3" key="1">
    <citation type="submission" date="2024-10" db="EMBL/GenBank/DDBJ databases">
        <authorList>
            <person name="Kim D."/>
        </authorList>
    </citation>
    <scope>NUCLEOTIDE SEQUENCE [LARGE SCALE GENOMIC DNA]</scope>
    <source>
        <strain evidence="2">BH-2024</strain>
    </source>
</reference>